<reference evidence="1" key="1">
    <citation type="journal article" date="2018" name="Nat. Genet.">
        <title>Extensive intraspecific gene order and gene structural variations between Mo17 and other maize genomes.</title>
        <authorList>
            <person name="Sun S."/>
            <person name="Zhou Y."/>
            <person name="Chen J."/>
            <person name="Shi J."/>
            <person name="Zhao H."/>
            <person name="Zhao H."/>
            <person name="Song W."/>
            <person name="Zhang M."/>
            <person name="Cui Y."/>
            <person name="Dong X."/>
            <person name="Liu H."/>
            <person name="Ma X."/>
            <person name="Jiao Y."/>
            <person name="Wang B."/>
            <person name="Wei X."/>
            <person name="Stein J.C."/>
            <person name="Glaubitz J.C."/>
            <person name="Lu F."/>
            <person name="Yu G."/>
            <person name="Liang C."/>
            <person name="Fengler K."/>
            <person name="Li B."/>
            <person name="Rafalski A."/>
            <person name="Schnable P.S."/>
            <person name="Ware D.H."/>
            <person name="Buckler E.S."/>
            <person name="Lai J."/>
        </authorList>
    </citation>
    <scope>NUCLEOTIDE SEQUENCE [LARGE SCALE GENOMIC DNA]</scope>
    <source>
        <tissue evidence="1">Seedling</tissue>
    </source>
</reference>
<gene>
    <name evidence="1" type="ORF">Zm00014a_014860</name>
</gene>
<protein>
    <submittedName>
        <fullName evidence="1">Uncharacterized protein</fullName>
    </submittedName>
</protein>
<proteinExistence type="predicted"/>
<sequence>MNTKSGHSK</sequence>
<name>A0A317Y8R0_MAIZE</name>
<accession>A0A317Y8R0</accession>
<dbReference type="Proteomes" id="UP000251960">
    <property type="component" value="Chromosome 1"/>
</dbReference>
<organism evidence="1">
    <name type="scientific">Zea mays</name>
    <name type="common">Maize</name>
    <dbReference type="NCBI Taxonomy" id="4577"/>
    <lineage>
        <taxon>Eukaryota</taxon>
        <taxon>Viridiplantae</taxon>
        <taxon>Streptophyta</taxon>
        <taxon>Embryophyta</taxon>
        <taxon>Tracheophyta</taxon>
        <taxon>Spermatophyta</taxon>
        <taxon>Magnoliopsida</taxon>
        <taxon>Liliopsida</taxon>
        <taxon>Poales</taxon>
        <taxon>Poaceae</taxon>
        <taxon>PACMAD clade</taxon>
        <taxon>Panicoideae</taxon>
        <taxon>Andropogonodae</taxon>
        <taxon>Andropogoneae</taxon>
        <taxon>Tripsacinae</taxon>
        <taxon>Zea</taxon>
    </lineage>
</organism>
<dbReference type="EMBL" id="NCVQ01000001">
    <property type="protein sequence ID" value="PWZ55010.1"/>
    <property type="molecule type" value="Genomic_DNA"/>
</dbReference>
<evidence type="ECO:0000313" key="1">
    <source>
        <dbReference type="EMBL" id="PWZ55010.1"/>
    </source>
</evidence>
<comment type="caution">
    <text evidence="1">The sequence shown here is derived from an EMBL/GenBank/DDBJ whole genome shotgun (WGS) entry which is preliminary data.</text>
</comment>